<sequence length="86" mass="10332">MKLPLESEQEKVDGEIPRARNWHHHGDDIDFINCYACAEPLLQIQPVINCPSYLDKYMNVRLEVDDNIINRRRIRLRAQDHHIERR</sequence>
<accession>A0A232F0P1</accession>
<gene>
    <name evidence="1" type="ORF">TSAR_013092</name>
</gene>
<dbReference type="AlphaFoldDB" id="A0A232F0P1"/>
<proteinExistence type="predicted"/>
<reference evidence="1 2" key="1">
    <citation type="journal article" date="2017" name="Curr. Biol.">
        <title>The Evolution of Venom by Co-option of Single-Copy Genes.</title>
        <authorList>
            <person name="Martinson E.O."/>
            <person name="Mrinalini"/>
            <person name="Kelkar Y.D."/>
            <person name="Chang C.H."/>
            <person name="Werren J.H."/>
        </authorList>
    </citation>
    <scope>NUCLEOTIDE SEQUENCE [LARGE SCALE GENOMIC DNA]</scope>
    <source>
        <strain evidence="1 2">Alberta</strain>
        <tissue evidence="1">Whole body</tissue>
    </source>
</reference>
<name>A0A232F0P1_9HYME</name>
<organism evidence="1 2">
    <name type="scientific">Trichomalopsis sarcophagae</name>
    <dbReference type="NCBI Taxonomy" id="543379"/>
    <lineage>
        <taxon>Eukaryota</taxon>
        <taxon>Metazoa</taxon>
        <taxon>Ecdysozoa</taxon>
        <taxon>Arthropoda</taxon>
        <taxon>Hexapoda</taxon>
        <taxon>Insecta</taxon>
        <taxon>Pterygota</taxon>
        <taxon>Neoptera</taxon>
        <taxon>Endopterygota</taxon>
        <taxon>Hymenoptera</taxon>
        <taxon>Apocrita</taxon>
        <taxon>Proctotrupomorpha</taxon>
        <taxon>Chalcidoidea</taxon>
        <taxon>Pteromalidae</taxon>
        <taxon>Pteromalinae</taxon>
        <taxon>Trichomalopsis</taxon>
    </lineage>
</organism>
<evidence type="ECO:0000313" key="1">
    <source>
        <dbReference type="EMBL" id="OXU24067.1"/>
    </source>
</evidence>
<dbReference type="EMBL" id="NNAY01001411">
    <property type="protein sequence ID" value="OXU24067.1"/>
    <property type="molecule type" value="Genomic_DNA"/>
</dbReference>
<protein>
    <submittedName>
        <fullName evidence="1">Uncharacterized protein</fullName>
    </submittedName>
</protein>
<comment type="caution">
    <text evidence="1">The sequence shown here is derived from an EMBL/GenBank/DDBJ whole genome shotgun (WGS) entry which is preliminary data.</text>
</comment>
<dbReference type="Proteomes" id="UP000215335">
    <property type="component" value="Unassembled WGS sequence"/>
</dbReference>
<evidence type="ECO:0000313" key="2">
    <source>
        <dbReference type="Proteomes" id="UP000215335"/>
    </source>
</evidence>
<keyword evidence="2" id="KW-1185">Reference proteome</keyword>